<sequence length="126" mass="14081">MNIGGKIKEIREKKGWTVTQLAETSDVSKAYISQLENSPDKKVSADILFKIANALGTTMGFLMGKEVPVSKAGDIPVELRQFAEKNNLTQEEIEMLAGIKYRGKQPQTEKDWGFVYNTIKLATQED</sequence>
<gene>
    <name evidence="3" type="ORF">NEOCIP111885_04470</name>
</gene>
<dbReference type="Pfam" id="PF01381">
    <property type="entry name" value="HTH_3"/>
    <property type="match status" value="1"/>
</dbReference>
<dbReference type="GO" id="GO:0003677">
    <property type="term" value="F:DNA binding"/>
    <property type="evidence" value="ECO:0007669"/>
    <property type="project" value="UniProtKB-KW"/>
</dbReference>
<dbReference type="PANTHER" id="PTHR46797">
    <property type="entry name" value="HTH-TYPE TRANSCRIPTIONAL REGULATOR"/>
    <property type="match status" value="1"/>
</dbReference>
<organism evidence="3 4">
    <name type="scientific">Pseudoneobacillus rhizosphaerae</name>
    <dbReference type="NCBI Taxonomy" id="2880968"/>
    <lineage>
        <taxon>Bacteria</taxon>
        <taxon>Bacillati</taxon>
        <taxon>Bacillota</taxon>
        <taxon>Bacilli</taxon>
        <taxon>Bacillales</taxon>
        <taxon>Bacillaceae</taxon>
        <taxon>Pseudoneobacillus</taxon>
    </lineage>
</organism>
<dbReference type="InterPro" id="IPR001387">
    <property type="entry name" value="Cro/C1-type_HTH"/>
</dbReference>
<dbReference type="InterPro" id="IPR050807">
    <property type="entry name" value="TransReg_Diox_bact_type"/>
</dbReference>
<accession>A0A9C7GDT5</accession>
<comment type="caution">
    <text evidence="3">The sequence shown here is derived from an EMBL/GenBank/DDBJ whole genome shotgun (WGS) entry which is preliminary data.</text>
</comment>
<dbReference type="SMART" id="SM00530">
    <property type="entry name" value="HTH_XRE"/>
    <property type="match status" value="1"/>
</dbReference>
<evidence type="ECO:0000259" key="2">
    <source>
        <dbReference type="PROSITE" id="PS50943"/>
    </source>
</evidence>
<reference evidence="3" key="1">
    <citation type="submission" date="2021-10" db="EMBL/GenBank/DDBJ databases">
        <authorList>
            <person name="Criscuolo A."/>
        </authorList>
    </citation>
    <scope>NUCLEOTIDE SEQUENCE</scope>
    <source>
        <strain evidence="3">CIP111885</strain>
    </source>
</reference>
<dbReference type="AlphaFoldDB" id="A0A9C7GDT5"/>
<dbReference type="GO" id="GO:0005829">
    <property type="term" value="C:cytosol"/>
    <property type="evidence" value="ECO:0007669"/>
    <property type="project" value="TreeGrafter"/>
</dbReference>
<dbReference type="Gene3D" id="1.10.260.40">
    <property type="entry name" value="lambda repressor-like DNA-binding domains"/>
    <property type="match status" value="1"/>
</dbReference>
<dbReference type="InterPro" id="IPR010982">
    <property type="entry name" value="Lambda_DNA-bd_dom_sf"/>
</dbReference>
<dbReference type="GO" id="GO:0003700">
    <property type="term" value="F:DNA-binding transcription factor activity"/>
    <property type="evidence" value="ECO:0007669"/>
    <property type="project" value="TreeGrafter"/>
</dbReference>
<dbReference type="PROSITE" id="PS50943">
    <property type="entry name" value="HTH_CROC1"/>
    <property type="match status" value="1"/>
</dbReference>
<dbReference type="RefSeq" id="WP_230499056.1">
    <property type="nucleotide sequence ID" value="NZ_CAKJTG010000047.1"/>
</dbReference>
<keyword evidence="4" id="KW-1185">Reference proteome</keyword>
<evidence type="ECO:0000256" key="1">
    <source>
        <dbReference type="ARBA" id="ARBA00023125"/>
    </source>
</evidence>
<protein>
    <recommendedName>
        <fullName evidence="2">HTH cro/C1-type domain-containing protein</fullName>
    </recommendedName>
</protein>
<evidence type="ECO:0000313" key="3">
    <source>
        <dbReference type="EMBL" id="CAG9610694.1"/>
    </source>
</evidence>
<keyword evidence="1" id="KW-0238">DNA-binding</keyword>
<dbReference type="SUPFAM" id="SSF47413">
    <property type="entry name" value="lambda repressor-like DNA-binding domains"/>
    <property type="match status" value="1"/>
</dbReference>
<evidence type="ECO:0000313" key="4">
    <source>
        <dbReference type="Proteomes" id="UP000789845"/>
    </source>
</evidence>
<name>A0A9C7GDT5_9BACI</name>
<feature type="domain" description="HTH cro/C1-type" evidence="2">
    <location>
        <begin position="7"/>
        <end position="62"/>
    </location>
</feature>
<dbReference type="Proteomes" id="UP000789845">
    <property type="component" value="Unassembled WGS sequence"/>
</dbReference>
<dbReference type="PANTHER" id="PTHR46797:SF1">
    <property type="entry name" value="METHYLPHOSPHONATE SYNTHASE"/>
    <property type="match status" value="1"/>
</dbReference>
<dbReference type="CDD" id="cd00093">
    <property type="entry name" value="HTH_XRE"/>
    <property type="match status" value="1"/>
</dbReference>
<proteinExistence type="predicted"/>
<dbReference type="EMBL" id="CAKJTG010000047">
    <property type="protein sequence ID" value="CAG9610694.1"/>
    <property type="molecule type" value="Genomic_DNA"/>
</dbReference>